<accession>A0A4R6SCP8</accession>
<reference evidence="17 18" key="1">
    <citation type="submission" date="2019-03" db="EMBL/GenBank/DDBJ databases">
        <title>Genomic Encyclopedia of Type Strains, Phase IV (KMG-IV): sequencing the most valuable type-strain genomes for metagenomic binning, comparative biology and taxonomic classification.</title>
        <authorList>
            <person name="Goeker M."/>
        </authorList>
    </citation>
    <scope>NUCLEOTIDE SEQUENCE [LARGE SCALE GENOMIC DNA]</scope>
    <source>
        <strain evidence="17 18">DSM 45361</strain>
    </source>
</reference>
<evidence type="ECO:0000256" key="4">
    <source>
        <dbReference type="ARBA" id="ARBA00022475"/>
    </source>
</evidence>
<feature type="coiled-coil region" evidence="16">
    <location>
        <begin position="27"/>
        <end position="108"/>
    </location>
</feature>
<keyword evidence="10 14" id="KW-0472">Membrane</keyword>
<keyword evidence="11 14" id="KW-0066">ATP synthesis</keyword>
<dbReference type="GO" id="GO:0005886">
    <property type="term" value="C:plasma membrane"/>
    <property type="evidence" value="ECO:0007669"/>
    <property type="project" value="UniProtKB-SubCell"/>
</dbReference>
<protein>
    <recommendedName>
        <fullName evidence="14">ATP synthase subunit b</fullName>
    </recommendedName>
    <alternativeName>
        <fullName evidence="14">ATP synthase F(0) sector subunit b</fullName>
    </alternativeName>
    <alternativeName>
        <fullName evidence="14">ATPase subunit I</fullName>
    </alternativeName>
    <alternativeName>
        <fullName evidence="14">F-type ATPase subunit b</fullName>
        <shortName evidence="14">F-ATPase subunit b</shortName>
    </alternativeName>
</protein>
<keyword evidence="9 14" id="KW-0406">Ion transport</keyword>
<dbReference type="InterPro" id="IPR028987">
    <property type="entry name" value="ATP_synth_B-like_membr_sf"/>
</dbReference>
<dbReference type="PANTHER" id="PTHR33445:SF1">
    <property type="entry name" value="ATP SYNTHASE SUBUNIT B"/>
    <property type="match status" value="1"/>
</dbReference>
<evidence type="ECO:0000313" key="18">
    <source>
        <dbReference type="Proteomes" id="UP000295444"/>
    </source>
</evidence>
<dbReference type="CDD" id="cd06503">
    <property type="entry name" value="ATP-synt_Fo_b"/>
    <property type="match status" value="1"/>
</dbReference>
<evidence type="ECO:0000256" key="16">
    <source>
        <dbReference type="SAM" id="Coils"/>
    </source>
</evidence>
<proteinExistence type="inferred from homology"/>
<comment type="subcellular location">
    <subcellularLocation>
        <location evidence="1 14">Cell membrane</location>
        <topology evidence="1 14">Single-pass membrane protein</topology>
    </subcellularLocation>
</comment>
<keyword evidence="6 14" id="KW-0812">Transmembrane</keyword>
<keyword evidence="5 14" id="KW-0138">CF(0)</keyword>
<dbReference type="NCBIfam" id="TIGR01144">
    <property type="entry name" value="ATP_synt_b"/>
    <property type="match status" value="1"/>
</dbReference>
<sequence>MATWISEVVGFLLILFVLWRYVVPRLRAAMNKQQETIREQLVAAEEAKQRLKEAQEAYDNAVTEARVDAAKIRDDARADAQAIEEEMRAQAEREVERIRQRGEEQLALQRQQLARELRTMVGQQAAELAAQMVRSHLDDDANRGKTVDRFLDELDAMSAQSGKGER</sequence>
<evidence type="ECO:0000313" key="17">
    <source>
        <dbReference type="EMBL" id="TDP97712.1"/>
    </source>
</evidence>
<evidence type="ECO:0000256" key="11">
    <source>
        <dbReference type="ARBA" id="ARBA00023310"/>
    </source>
</evidence>
<organism evidence="17 18">
    <name type="scientific">Labedaea rhizosphaerae</name>
    <dbReference type="NCBI Taxonomy" id="598644"/>
    <lineage>
        <taxon>Bacteria</taxon>
        <taxon>Bacillati</taxon>
        <taxon>Actinomycetota</taxon>
        <taxon>Actinomycetes</taxon>
        <taxon>Pseudonocardiales</taxon>
        <taxon>Pseudonocardiaceae</taxon>
        <taxon>Labedaea</taxon>
    </lineage>
</organism>
<evidence type="ECO:0000256" key="2">
    <source>
        <dbReference type="ARBA" id="ARBA00005513"/>
    </source>
</evidence>
<dbReference type="EMBL" id="SNXZ01000003">
    <property type="protein sequence ID" value="TDP97712.1"/>
    <property type="molecule type" value="Genomic_DNA"/>
</dbReference>
<evidence type="ECO:0000256" key="7">
    <source>
        <dbReference type="ARBA" id="ARBA00022781"/>
    </source>
</evidence>
<evidence type="ECO:0000256" key="15">
    <source>
        <dbReference type="RuleBase" id="RU003848"/>
    </source>
</evidence>
<dbReference type="Pfam" id="PF00430">
    <property type="entry name" value="ATP-synt_B"/>
    <property type="match status" value="1"/>
</dbReference>
<evidence type="ECO:0000256" key="3">
    <source>
        <dbReference type="ARBA" id="ARBA00022448"/>
    </source>
</evidence>
<dbReference type="InterPro" id="IPR050059">
    <property type="entry name" value="ATP_synthase_B_chain"/>
</dbReference>
<comment type="caution">
    <text evidence="17">The sequence shown here is derived from an EMBL/GenBank/DDBJ whole genome shotgun (WGS) entry which is preliminary data.</text>
</comment>
<comment type="function">
    <text evidence="14">Component of the F(0) channel, it forms part of the peripheral stalk, linking F(1) to F(0).</text>
</comment>
<keyword evidence="3 14" id="KW-0813">Transport</keyword>
<dbReference type="OrthoDB" id="5243563at2"/>
<dbReference type="AlphaFoldDB" id="A0A4R6SCP8"/>
<dbReference type="PANTHER" id="PTHR33445">
    <property type="entry name" value="ATP SYNTHASE SUBUNIT B', CHLOROPLASTIC"/>
    <property type="match status" value="1"/>
</dbReference>
<dbReference type="GO" id="GO:0046933">
    <property type="term" value="F:proton-transporting ATP synthase activity, rotational mechanism"/>
    <property type="evidence" value="ECO:0007669"/>
    <property type="project" value="UniProtKB-UniRule"/>
</dbReference>
<evidence type="ECO:0000256" key="8">
    <source>
        <dbReference type="ARBA" id="ARBA00022989"/>
    </source>
</evidence>
<dbReference type="Gene3D" id="6.10.250.1580">
    <property type="match status" value="1"/>
</dbReference>
<evidence type="ECO:0000256" key="1">
    <source>
        <dbReference type="ARBA" id="ARBA00004162"/>
    </source>
</evidence>
<keyword evidence="8 14" id="KW-1133">Transmembrane helix</keyword>
<dbReference type="RefSeq" id="WP_133850877.1">
    <property type="nucleotide sequence ID" value="NZ_SNXZ01000003.1"/>
</dbReference>
<evidence type="ECO:0000256" key="5">
    <source>
        <dbReference type="ARBA" id="ARBA00022547"/>
    </source>
</evidence>
<gene>
    <name evidence="14" type="primary">atpF</name>
    <name evidence="17" type="ORF">EV186_103676</name>
</gene>
<dbReference type="InterPro" id="IPR002146">
    <property type="entry name" value="ATP_synth_b/b'su_bac/chlpt"/>
</dbReference>
<name>A0A4R6SCP8_LABRH</name>
<dbReference type="GO" id="GO:0045259">
    <property type="term" value="C:proton-transporting ATP synthase complex"/>
    <property type="evidence" value="ECO:0007669"/>
    <property type="project" value="UniProtKB-KW"/>
</dbReference>
<dbReference type="Proteomes" id="UP000295444">
    <property type="component" value="Unassembled WGS sequence"/>
</dbReference>
<evidence type="ECO:0000256" key="12">
    <source>
        <dbReference type="ARBA" id="ARBA00025198"/>
    </source>
</evidence>
<evidence type="ECO:0000256" key="13">
    <source>
        <dbReference type="ARBA" id="ARBA00025830"/>
    </source>
</evidence>
<dbReference type="GO" id="GO:0046961">
    <property type="term" value="F:proton-transporting ATPase activity, rotational mechanism"/>
    <property type="evidence" value="ECO:0007669"/>
    <property type="project" value="TreeGrafter"/>
</dbReference>
<evidence type="ECO:0000256" key="6">
    <source>
        <dbReference type="ARBA" id="ARBA00022692"/>
    </source>
</evidence>
<evidence type="ECO:0000256" key="9">
    <source>
        <dbReference type="ARBA" id="ARBA00023065"/>
    </source>
</evidence>
<keyword evidence="18" id="KW-1185">Reference proteome</keyword>
<comment type="subunit">
    <text evidence="13 14">F-type ATPases have 2 components, F(1) - the catalytic core - and F(0) - the membrane proton channel. F(1) has five subunits: alpha(3), beta(3), gamma(1), delta(1), epsilon(1). F(0) has three main subunits: a(1), b(2) and c(10-14). The alpha and beta chains form an alternating ring which encloses part of the gamma chain. F(1) is attached to F(0) by a central stalk formed by the gamma and epsilon chains, while a peripheral stalk is formed by the delta and b chains.</text>
</comment>
<evidence type="ECO:0000256" key="10">
    <source>
        <dbReference type="ARBA" id="ARBA00023136"/>
    </source>
</evidence>
<keyword evidence="7 14" id="KW-0375">Hydrogen ion transport</keyword>
<dbReference type="InterPro" id="IPR005864">
    <property type="entry name" value="ATP_synth_F0_bsu_bac"/>
</dbReference>
<comment type="similarity">
    <text evidence="2 14 15">Belongs to the ATPase B chain family.</text>
</comment>
<keyword evidence="4 14" id="KW-1003">Cell membrane</keyword>
<dbReference type="SUPFAM" id="SSF81573">
    <property type="entry name" value="F1F0 ATP synthase subunit B, membrane domain"/>
    <property type="match status" value="1"/>
</dbReference>
<evidence type="ECO:0000256" key="14">
    <source>
        <dbReference type="HAMAP-Rule" id="MF_01398"/>
    </source>
</evidence>
<comment type="function">
    <text evidence="12 14">F(1)F(0) ATP synthase produces ATP from ADP in the presence of a proton or sodium gradient. F-type ATPases consist of two structural domains, F(1) containing the extramembraneous catalytic core and F(0) containing the membrane proton channel, linked together by a central stalk and a peripheral stalk. During catalysis, ATP synthesis in the catalytic domain of F(1) is coupled via a rotary mechanism of the central stalk subunits to proton translocation.</text>
</comment>
<dbReference type="HAMAP" id="MF_01398">
    <property type="entry name" value="ATP_synth_b_bprime"/>
    <property type="match status" value="1"/>
</dbReference>
<keyword evidence="16" id="KW-0175">Coiled coil</keyword>